<dbReference type="PRINTS" id="PR00598">
    <property type="entry name" value="HTHMARR"/>
</dbReference>
<dbReference type="PROSITE" id="PS50995">
    <property type="entry name" value="HTH_MARR_2"/>
    <property type="match status" value="1"/>
</dbReference>
<dbReference type="PANTHER" id="PTHR33164:SF99">
    <property type="entry name" value="MARR FAMILY REGULATORY PROTEIN"/>
    <property type="match status" value="1"/>
</dbReference>
<dbReference type="InterPro" id="IPR039422">
    <property type="entry name" value="MarR/SlyA-like"/>
</dbReference>
<gene>
    <name evidence="3" type="ORF">ACFFMS_27475</name>
</gene>
<comment type="caution">
    <text evidence="3">The sequence shown here is derived from an EMBL/GenBank/DDBJ whole genome shotgun (WGS) entry which is preliminary data.</text>
</comment>
<reference evidence="3 4" key="1">
    <citation type="submission" date="2024-09" db="EMBL/GenBank/DDBJ databases">
        <authorList>
            <person name="Sun Q."/>
            <person name="Mori K."/>
        </authorList>
    </citation>
    <scope>NUCLEOTIDE SEQUENCE [LARGE SCALE GENOMIC DNA]</scope>
    <source>
        <strain evidence="3 4">JCM 11201</strain>
    </source>
</reference>
<dbReference type="Gene3D" id="1.10.10.10">
    <property type="entry name" value="Winged helix-like DNA-binding domain superfamily/Winged helix DNA-binding domain"/>
    <property type="match status" value="1"/>
</dbReference>
<dbReference type="RefSeq" id="WP_379952022.1">
    <property type="nucleotide sequence ID" value="NZ_JBHMAF010000196.1"/>
</dbReference>
<evidence type="ECO:0000313" key="3">
    <source>
        <dbReference type="EMBL" id="MFB9761971.1"/>
    </source>
</evidence>
<keyword evidence="4" id="KW-1185">Reference proteome</keyword>
<dbReference type="SMART" id="SM00347">
    <property type="entry name" value="HTH_MARR"/>
    <property type="match status" value="1"/>
</dbReference>
<evidence type="ECO:0000256" key="1">
    <source>
        <dbReference type="ARBA" id="ARBA00023125"/>
    </source>
</evidence>
<dbReference type="InterPro" id="IPR036390">
    <property type="entry name" value="WH_DNA-bd_sf"/>
</dbReference>
<protein>
    <submittedName>
        <fullName evidence="3">MarR family winged helix-turn-helix transcriptional regulator</fullName>
    </submittedName>
</protein>
<evidence type="ECO:0000313" key="4">
    <source>
        <dbReference type="Proteomes" id="UP001589609"/>
    </source>
</evidence>
<name>A0ABV5WMW7_9BACI</name>
<proteinExistence type="predicted"/>
<accession>A0ABV5WMW7</accession>
<sequence>MGEVDHYIERIQAAVHTVFQQMQPELLEVVHSYELTPTQFFVLIYVNKKGSCKVSQLAEHMDVKPSAVTLMIDRLEQHKLVEREHDKKDRRVVNIRLSERGKERLKQLIGARKAVAQRYLSSLTTEELEAMASITEKLAQITVFDKNEEEEGKC</sequence>
<dbReference type="PANTHER" id="PTHR33164">
    <property type="entry name" value="TRANSCRIPTIONAL REGULATOR, MARR FAMILY"/>
    <property type="match status" value="1"/>
</dbReference>
<dbReference type="Pfam" id="PF01047">
    <property type="entry name" value="MarR"/>
    <property type="match status" value="1"/>
</dbReference>
<dbReference type="InterPro" id="IPR036388">
    <property type="entry name" value="WH-like_DNA-bd_sf"/>
</dbReference>
<dbReference type="SUPFAM" id="SSF46785">
    <property type="entry name" value="Winged helix' DNA-binding domain"/>
    <property type="match status" value="1"/>
</dbReference>
<dbReference type="EMBL" id="JBHMAF010000196">
    <property type="protein sequence ID" value="MFB9761971.1"/>
    <property type="molecule type" value="Genomic_DNA"/>
</dbReference>
<dbReference type="Gene3D" id="1.10.287.100">
    <property type="match status" value="1"/>
</dbReference>
<evidence type="ECO:0000259" key="2">
    <source>
        <dbReference type="PROSITE" id="PS50995"/>
    </source>
</evidence>
<dbReference type="Proteomes" id="UP001589609">
    <property type="component" value="Unassembled WGS sequence"/>
</dbReference>
<dbReference type="InterPro" id="IPR000835">
    <property type="entry name" value="HTH_MarR-typ"/>
</dbReference>
<feature type="domain" description="HTH marR-type" evidence="2">
    <location>
        <begin position="1"/>
        <end position="140"/>
    </location>
</feature>
<organism evidence="3 4">
    <name type="scientific">Ectobacillus funiculus</name>
    <dbReference type="NCBI Taxonomy" id="137993"/>
    <lineage>
        <taxon>Bacteria</taxon>
        <taxon>Bacillati</taxon>
        <taxon>Bacillota</taxon>
        <taxon>Bacilli</taxon>
        <taxon>Bacillales</taxon>
        <taxon>Bacillaceae</taxon>
        <taxon>Ectobacillus</taxon>
    </lineage>
</organism>
<keyword evidence="1" id="KW-0238">DNA-binding</keyword>